<dbReference type="OrthoDB" id="5946408at2759"/>
<proteinExistence type="predicted"/>
<sequence>MYLKGVLCLLALYQVQCYIKHEEGRGPMYKLSAVKDTFLERYGVSWDRPSFAQNLIGRHRQYPVKRTLIQFENLPASVCPVGKIEWAKIYMYFVYRHRPSWHTSSSSPWLDYEINVHRVKRSWEESYARPRYRCRSCPQSAWYAPYLDLGRDAVNEPECKKTTIYSWTPRPSWVAFDVTGSMKAWAEGSPNYGVLIKVKDEKTDGVDLRFWNRHYSDAKLRPYVIVQCKK</sequence>
<keyword evidence="3" id="KW-1185">Reference proteome</keyword>
<dbReference type="Proteomes" id="UP000594262">
    <property type="component" value="Unplaced"/>
</dbReference>
<name>A0A7M5WQI0_9CNID</name>
<dbReference type="RefSeq" id="XP_066936114.1">
    <property type="nucleotide sequence ID" value="XM_067080013.1"/>
</dbReference>
<dbReference type="NCBIfam" id="NF033679">
    <property type="entry name" value="DNRLRE_dom"/>
    <property type="match status" value="1"/>
</dbReference>
<feature type="chain" id="PRO_5029527327" evidence="1">
    <location>
        <begin position="18"/>
        <end position="230"/>
    </location>
</feature>
<dbReference type="GeneID" id="136823853"/>
<reference evidence="2" key="1">
    <citation type="submission" date="2021-01" db="UniProtKB">
        <authorList>
            <consortium name="EnsemblMetazoa"/>
        </authorList>
    </citation>
    <scope>IDENTIFICATION</scope>
</reference>
<protein>
    <submittedName>
        <fullName evidence="2">Uncharacterized protein</fullName>
    </submittedName>
</protein>
<organism evidence="2 3">
    <name type="scientific">Clytia hemisphaerica</name>
    <dbReference type="NCBI Taxonomy" id="252671"/>
    <lineage>
        <taxon>Eukaryota</taxon>
        <taxon>Metazoa</taxon>
        <taxon>Cnidaria</taxon>
        <taxon>Hydrozoa</taxon>
        <taxon>Hydroidolina</taxon>
        <taxon>Leptothecata</taxon>
        <taxon>Obeliida</taxon>
        <taxon>Clytiidae</taxon>
        <taxon>Clytia</taxon>
    </lineage>
</organism>
<evidence type="ECO:0000313" key="2">
    <source>
        <dbReference type="EnsemblMetazoa" id="CLYHEMP001997.1"/>
    </source>
</evidence>
<dbReference type="AlphaFoldDB" id="A0A7M5WQI0"/>
<keyword evidence="1" id="KW-0732">Signal</keyword>
<evidence type="ECO:0000313" key="3">
    <source>
        <dbReference type="Proteomes" id="UP000594262"/>
    </source>
</evidence>
<accession>A0A7M5WQI0</accession>
<dbReference type="EnsemblMetazoa" id="CLYHEMT001997.1">
    <property type="protein sequence ID" value="CLYHEMP001997.1"/>
    <property type="gene ID" value="CLYHEMG001997"/>
</dbReference>
<evidence type="ECO:0000256" key="1">
    <source>
        <dbReference type="SAM" id="SignalP"/>
    </source>
</evidence>
<feature type="signal peptide" evidence="1">
    <location>
        <begin position="1"/>
        <end position="17"/>
    </location>
</feature>